<dbReference type="Proteomes" id="UP000827976">
    <property type="component" value="Chromosome 12"/>
</dbReference>
<protein>
    <submittedName>
        <fullName evidence="1">Calmodulin and related proteins (EF-Hand superfamily) protein</fullName>
    </submittedName>
</protein>
<evidence type="ECO:0000313" key="1">
    <source>
        <dbReference type="EMBL" id="KAH7667387.1"/>
    </source>
</evidence>
<reference evidence="2" key="1">
    <citation type="journal article" date="2022" name="Nat. Commun.">
        <title>Chromosome evolution and the genetic basis of agronomically important traits in greater yam.</title>
        <authorList>
            <person name="Bredeson J.V."/>
            <person name="Lyons J.B."/>
            <person name="Oniyinde I.O."/>
            <person name="Okereke N.R."/>
            <person name="Kolade O."/>
            <person name="Nnabue I."/>
            <person name="Nwadili C.O."/>
            <person name="Hribova E."/>
            <person name="Parker M."/>
            <person name="Nwogha J."/>
            <person name="Shu S."/>
            <person name="Carlson J."/>
            <person name="Kariba R."/>
            <person name="Muthemba S."/>
            <person name="Knop K."/>
            <person name="Barton G.J."/>
            <person name="Sherwood A.V."/>
            <person name="Lopez-Montes A."/>
            <person name="Asiedu R."/>
            <person name="Jamnadass R."/>
            <person name="Muchugi A."/>
            <person name="Goodstein D."/>
            <person name="Egesi C.N."/>
            <person name="Featherston J."/>
            <person name="Asfaw A."/>
            <person name="Simpson G.G."/>
            <person name="Dolezel J."/>
            <person name="Hendre P.S."/>
            <person name="Van Deynze A."/>
            <person name="Kumar P.L."/>
            <person name="Obidiegwu J.E."/>
            <person name="Bhattacharjee R."/>
            <person name="Rokhsar D.S."/>
        </authorList>
    </citation>
    <scope>NUCLEOTIDE SEQUENCE [LARGE SCALE GENOMIC DNA]</scope>
    <source>
        <strain evidence="2">cv. TDa95/00328</strain>
    </source>
</reference>
<dbReference type="EMBL" id="CM037022">
    <property type="protein sequence ID" value="KAH7667387.1"/>
    <property type="molecule type" value="Genomic_DNA"/>
</dbReference>
<gene>
    <name evidence="1" type="ORF">IHE45_12G055200</name>
</gene>
<evidence type="ECO:0000313" key="2">
    <source>
        <dbReference type="Proteomes" id="UP000827976"/>
    </source>
</evidence>
<organism evidence="1 2">
    <name type="scientific">Dioscorea alata</name>
    <name type="common">Purple yam</name>
    <dbReference type="NCBI Taxonomy" id="55571"/>
    <lineage>
        <taxon>Eukaryota</taxon>
        <taxon>Viridiplantae</taxon>
        <taxon>Streptophyta</taxon>
        <taxon>Embryophyta</taxon>
        <taxon>Tracheophyta</taxon>
        <taxon>Spermatophyta</taxon>
        <taxon>Magnoliopsida</taxon>
        <taxon>Liliopsida</taxon>
        <taxon>Dioscoreales</taxon>
        <taxon>Dioscoreaceae</taxon>
        <taxon>Dioscorea</taxon>
    </lineage>
</organism>
<accession>A0ACB7V2T6</accession>
<keyword evidence="2" id="KW-1185">Reference proteome</keyword>
<comment type="caution">
    <text evidence="1">The sequence shown here is derived from an EMBL/GenBank/DDBJ whole genome shotgun (WGS) entry which is preliminary data.</text>
</comment>
<sequence length="174" mass="20214">MIQNIVRCLHECNLMCFLHKAVHCFIEFHHSRAKNKCRTSKVEEKEEAYECKACYKAYEGYISGEDAERVIEKLGIVRLEECEEFSFELLDGAYQLLEEKEASIGELSAAFAVFDDDGDGMVSEKDLWRVFQRLGFEELVRKEEECKKMISVYDEDGDGRISLQEFKCMLECST</sequence>
<proteinExistence type="predicted"/>
<name>A0ACB7V2T6_DIOAL</name>